<name>A0A8T2PIJ1_9TELE</name>
<dbReference type="InterPro" id="IPR003006">
    <property type="entry name" value="Ig/MHC_CS"/>
</dbReference>
<keyword evidence="1" id="KW-0393">Immunoglobulin domain</keyword>
<dbReference type="Proteomes" id="UP000824540">
    <property type="component" value="Unassembled WGS sequence"/>
</dbReference>
<evidence type="ECO:0000313" key="3">
    <source>
        <dbReference type="EMBL" id="KAG9351546.1"/>
    </source>
</evidence>
<comment type="caution">
    <text evidence="3">The sequence shown here is derived from an EMBL/GenBank/DDBJ whole genome shotgun (WGS) entry which is preliminary data.</text>
</comment>
<accession>A0A8T2PIJ1</accession>
<keyword evidence="2" id="KW-1133">Transmembrane helix</keyword>
<keyword evidence="4" id="KW-1185">Reference proteome</keyword>
<evidence type="ECO:0008006" key="5">
    <source>
        <dbReference type="Google" id="ProtNLM"/>
    </source>
</evidence>
<gene>
    <name evidence="3" type="ORF">JZ751_022797</name>
</gene>
<reference evidence="3" key="1">
    <citation type="thesis" date="2021" institute="BYU ScholarsArchive" country="Provo, UT, USA">
        <title>Applications of and Algorithms for Genome Assembly and Genomic Analyses with an Emphasis on Marine Teleosts.</title>
        <authorList>
            <person name="Pickett B.D."/>
        </authorList>
    </citation>
    <scope>NUCLEOTIDE SEQUENCE</scope>
    <source>
        <strain evidence="3">HI-2016</strain>
    </source>
</reference>
<dbReference type="EMBL" id="JAFBMS010000006">
    <property type="protein sequence ID" value="KAG9351546.1"/>
    <property type="molecule type" value="Genomic_DNA"/>
</dbReference>
<protein>
    <recommendedName>
        <fullName evidence="5">Ig-like domain-containing protein</fullName>
    </recommendedName>
</protein>
<proteinExistence type="predicted"/>
<feature type="transmembrane region" description="Helical" evidence="2">
    <location>
        <begin position="92"/>
        <end position="112"/>
    </location>
</feature>
<dbReference type="AlphaFoldDB" id="A0A8T2PIJ1"/>
<feature type="non-terminal residue" evidence="3">
    <location>
        <position position="1"/>
    </location>
</feature>
<keyword evidence="2" id="KW-0812">Transmembrane</keyword>
<dbReference type="PROSITE" id="PS00290">
    <property type="entry name" value="IG_MHC"/>
    <property type="match status" value="1"/>
</dbReference>
<dbReference type="Gene3D" id="2.60.40.10">
    <property type="entry name" value="Immunoglobulins"/>
    <property type="match status" value="1"/>
</dbReference>
<evidence type="ECO:0000256" key="1">
    <source>
        <dbReference type="ARBA" id="ARBA00023319"/>
    </source>
</evidence>
<dbReference type="SUPFAM" id="SSF48726">
    <property type="entry name" value="Immunoglobulin"/>
    <property type="match status" value="1"/>
</dbReference>
<dbReference type="InterPro" id="IPR013783">
    <property type="entry name" value="Ig-like_fold"/>
</dbReference>
<keyword evidence="2" id="KW-0472">Membrane</keyword>
<evidence type="ECO:0000256" key="2">
    <source>
        <dbReference type="SAM" id="Phobius"/>
    </source>
</evidence>
<evidence type="ECO:0000313" key="4">
    <source>
        <dbReference type="Proteomes" id="UP000824540"/>
    </source>
</evidence>
<dbReference type="OrthoDB" id="9940220at2759"/>
<sequence length="146" mass="15981">VKIITASEEPRVLTALRGHSVTIPCPHNYRNISANVDGSFSISTPLPLSSEHTEDVLYSCWVNHSTLSKPITASYNFSPTGDNTAVFKDLRIIATVCGVAFAVIVFGLVIVIRFTNFSTRKTSNPSSHCSTYTDVLTECIYEIPLL</sequence>
<organism evidence="3 4">
    <name type="scientific">Albula glossodonta</name>
    <name type="common">roundjaw bonefish</name>
    <dbReference type="NCBI Taxonomy" id="121402"/>
    <lineage>
        <taxon>Eukaryota</taxon>
        <taxon>Metazoa</taxon>
        <taxon>Chordata</taxon>
        <taxon>Craniata</taxon>
        <taxon>Vertebrata</taxon>
        <taxon>Euteleostomi</taxon>
        <taxon>Actinopterygii</taxon>
        <taxon>Neopterygii</taxon>
        <taxon>Teleostei</taxon>
        <taxon>Albuliformes</taxon>
        <taxon>Albulidae</taxon>
        <taxon>Albula</taxon>
    </lineage>
</organism>
<dbReference type="InterPro" id="IPR036179">
    <property type="entry name" value="Ig-like_dom_sf"/>
</dbReference>